<keyword evidence="1" id="KW-0282">Flagellum</keyword>
<reference evidence="2" key="1">
    <citation type="journal article" date="2019" name="Int. J. Syst. Evol. Microbiol.">
        <title>The Global Catalogue of Microorganisms (GCM) 10K type strain sequencing project: providing services to taxonomists for standard genome sequencing and annotation.</title>
        <authorList>
            <consortium name="The Broad Institute Genomics Platform"/>
            <consortium name="The Broad Institute Genome Sequencing Center for Infectious Disease"/>
            <person name="Wu L."/>
            <person name="Ma J."/>
        </authorList>
    </citation>
    <scope>NUCLEOTIDE SEQUENCE [LARGE SCALE GENOMIC DNA]</scope>
    <source>
        <strain evidence="2">CCUG 51308</strain>
    </source>
</reference>
<evidence type="ECO:0000313" key="2">
    <source>
        <dbReference type="Proteomes" id="UP001596492"/>
    </source>
</evidence>
<protein>
    <submittedName>
        <fullName evidence="1">Flagellar protein FlaG</fullName>
    </submittedName>
</protein>
<gene>
    <name evidence="1" type="ORF">ACFQS8_08050</name>
</gene>
<dbReference type="Pfam" id="PF03646">
    <property type="entry name" value="FlaG"/>
    <property type="match status" value="1"/>
</dbReference>
<keyword evidence="1" id="KW-0966">Cell projection</keyword>
<comment type="caution">
    <text evidence="1">The sequence shown here is derived from an EMBL/GenBank/DDBJ whole genome shotgun (WGS) entry which is preliminary data.</text>
</comment>
<evidence type="ECO:0000313" key="1">
    <source>
        <dbReference type="EMBL" id="MFC7291564.1"/>
    </source>
</evidence>
<dbReference type="InterPro" id="IPR005186">
    <property type="entry name" value="FlaG"/>
</dbReference>
<organism evidence="1 2">
    <name type="scientific">Hirschia litorea</name>
    <dbReference type="NCBI Taxonomy" id="1199156"/>
    <lineage>
        <taxon>Bacteria</taxon>
        <taxon>Pseudomonadati</taxon>
        <taxon>Pseudomonadota</taxon>
        <taxon>Alphaproteobacteria</taxon>
        <taxon>Hyphomonadales</taxon>
        <taxon>Hyphomonadaceae</taxon>
        <taxon>Hirschia</taxon>
    </lineage>
</organism>
<dbReference type="SUPFAM" id="SSF160214">
    <property type="entry name" value="FlaG-like"/>
    <property type="match status" value="1"/>
</dbReference>
<name>A0ABW2IKL2_9PROT</name>
<dbReference type="RefSeq" id="WP_382166796.1">
    <property type="nucleotide sequence ID" value="NZ_JBHTBR010000004.1"/>
</dbReference>
<dbReference type="Proteomes" id="UP001596492">
    <property type="component" value="Unassembled WGS sequence"/>
</dbReference>
<dbReference type="Gene3D" id="3.30.160.170">
    <property type="entry name" value="FlaG-like"/>
    <property type="match status" value="1"/>
</dbReference>
<dbReference type="InterPro" id="IPR035924">
    <property type="entry name" value="FlaG-like_sf"/>
</dbReference>
<sequence>MGTELSPLTTTSPKLDVSRPERIYNDAYKDDKKIADQAVEARRKQFVEEIARQHGVEHGKLVIEKDSETGRFVHTLIDTESGDIIRQWPDVDWLKIAKQTGSSSGLWLDKTI</sequence>
<proteinExistence type="predicted"/>
<dbReference type="EMBL" id="JBHTBR010000004">
    <property type="protein sequence ID" value="MFC7291564.1"/>
    <property type="molecule type" value="Genomic_DNA"/>
</dbReference>
<accession>A0ABW2IKL2</accession>
<keyword evidence="1" id="KW-0969">Cilium</keyword>
<keyword evidence="2" id="KW-1185">Reference proteome</keyword>